<protein>
    <submittedName>
        <fullName evidence="4">Sigma-E factor negative regulatory protein RseA</fullName>
    </submittedName>
</protein>
<proteinExistence type="predicted"/>
<keyword evidence="5" id="KW-1185">Reference proteome</keyword>
<dbReference type="InterPro" id="IPR005572">
    <property type="entry name" value="Anti-sigma_E_RseA_N"/>
</dbReference>
<accession>A0A1I4PRU6</accession>
<keyword evidence="1" id="KW-0472">Membrane</keyword>
<sequence length="177" mass="20137">MKNKISELMDGELDTVNAEEIILALKKQEDLLREWETYHVISDMLRQPAVSMQVDVARRVSERLAEEPILFMPSMFKLYKRKIVTLSAAASFVILASGWLVMQASEMKREVLVAEKVNNKAVIQVDHPLTFQPTPAFALPLIPQHSGDYPLIHRGFSSHTIMHTPVTGVYQVEDQHE</sequence>
<dbReference type="STRING" id="52442.SAMN05421880_11239"/>
<gene>
    <name evidence="3" type="ORF">NMYAN_20188</name>
    <name evidence="4" type="ORF">SAMN05421880_11239</name>
</gene>
<dbReference type="Proteomes" id="UP000601736">
    <property type="component" value="Unassembled WGS sequence"/>
</dbReference>
<keyword evidence="1" id="KW-0812">Transmembrane</keyword>
<evidence type="ECO:0000313" key="5">
    <source>
        <dbReference type="Proteomes" id="UP000199561"/>
    </source>
</evidence>
<dbReference type="EMBL" id="CAJNAP010000012">
    <property type="protein sequence ID" value="CAE6502345.1"/>
    <property type="molecule type" value="Genomic_DNA"/>
</dbReference>
<dbReference type="Gene3D" id="1.10.10.880">
    <property type="entry name" value="Anti sigma-E protein RseA, N-terminal domain"/>
    <property type="match status" value="1"/>
</dbReference>
<feature type="domain" description="Anti sigma-E protein RseA N-terminal" evidence="2">
    <location>
        <begin position="2"/>
        <end position="75"/>
    </location>
</feature>
<keyword evidence="1" id="KW-1133">Transmembrane helix</keyword>
<dbReference type="EMBL" id="FOUF01000012">
    <property type="protein sequence ID" value="SFM30105.1"/>
    <property type="molecule type" value="Genomic_DNA"/>
</dbReference>
<dbReference type="PANTHER" id="PTHR38104">
    <property type="match status" value="1"/>
</dbReference>
<evidence type="ECO:0000256" key="1">
    <source>
        <dbReference type="SAM" id="Phobius"/>
    </source>
</evidence>
<organism evidence="4 5">
    <name type="scientific">Nitrosomonas nitrosa</name>
    <dbReference type="NCBI Taxonomy" id="52442"/>
    <lineage>
        <taxon>Bacteria</taxon>
        <taxon>Pseudomonadati</taxon>
        <taxon>Pseudomonadota</taxon>
        <taxon>Betaproteobacteria</taxon>
        <taxon>Nitrosomonadales</taxon>
        <taxon>Nitrosomonadaceae</taxon>
        <taxon>Nitrosomonas</taxon>
    </lineage>
</organism>
<evidence type="ECO:0000313" key="3">
    <source>
        <dbReference type="EMBL" id="CAE6502345.1"/>
    </source>
</evidence>
<dbReference type="RefSeq" id="WP_090668340.1">
    <property type="nucleotide sequence ID" value="NZ_CAJNAP010000012.1"/>
</dbReference>
<reference evidence="4 5" key="1">
    <citation type="submission" date="2016-10" db="EMBL/GenBank/DDBJ databases">
        <authorList>
            <person name="de Groot N.N."/>
        </authorList>
    </citation>
    <scope>NUCLEOTIDE SEQUENCE [LARGE SCALE GENOMIC DNA]</scope>
    <source>
        <strain evidence="4 5">Nm146</strain>
    </source>
</reference>
<dbReference type="InterPro" id="IPR036147">
    <property type="entry name" value="Anti-sigma_E_RseA_N_sf"/>
</dbReference>
<evidence type="ECO:0000259" key="2">
    <source>
        <dbReference type="Pfam" id="PF03872"/>
    </source>
</evidence>
<dbReference type="Proteomes" id="UP000199561">
    <property type="component" value="Unassembled WGS sequence"/>
</dbReference>
<reference evidence="3" key="2">
    <citation type="submission" date="2021-02" db="EMBL/GenBank/DDBJ databases">
        <authorList>
            <person name="Han P."/>
        </authorList>
    </citation>
    <scope>NUCLEOTIDE SEQUENCE</scope>
    <source>
        <strain evidence="3">Nitrosomonas nitrosa 18-3D</strain>
    </source>
</reference>
<feature type="transmembrane region" description="Helical" evidence="1">
    <location>
        <begin position="83"/>
        <end position="102"/>
    </location>
</feature>
<dbReference type="AlphaFoldDB" id="A0A1I4PRU6"/>
<name>A0A1I4PRU6_9PROT</name>
<dbReference type="InterPro" id="IPR052383">
    <property type="entry name" value="Anti-sigma-E_RseA-like"/>
</dbReference>
<dbReference type="SUPFAM" id="SSF89069">
    <property type="entry name" value="N-terminal, cytoplasmic domain of anti-sigmaE factor RseA"/>
    <property type="match status" value="1"/>
</dbReference>
<dbReference type="GO" id="GO:0016989">
    <property type="term" value="F:sigma factor antagonist activity"/>
    <property type="evidence" value="ECO:0007669"/>
    <property type="project" value="InterPro"/>
</dbReference>
<evidence type="ECO:0000313" key="4">
    <source>
        <dbReference type="EMBL" id="SFM30105.1"/>
    </source>
</evidence>
<dbReference type="CDD" id="cd16328">
    <property type="entry name" value="RseA_N"/>
    <property type="match status" value="1"/>
</dbReference>
<dbReference type="Pfam" id="PF03872">
    <property type="entry name" value="RseA_N"/>
    <property type="match status" value="1"/>
</dbReference>
<dbReference type="PANTHER" id="PTHR38104:SF1">
    <property type="entry name" value="ANTI-SIGMA-E FACTOR RSEA"/>
    <property type="match status" value="1"/>
</dbReference>